<organism evidence="1 2">
    <name type="scientific">Araneus ventricosus</name>
    <name type="common">Orbweaver spider</name>
    <name type="synonym">Epeira ventricosa</name>
    <dbReference type="NCBI Taxonomy" id="182803"/>
    <lineage>
        <taxon>Eukaryota</taxon>
        <taxon>Metazoa</taxon>
        <taxon>Ecdysozoa</taxon>
        <taxon>Arthropoda</taxon>
        <taxon>Chelicerata</taxon>
        <taxon>Arachnida</taxon>
        <taxon>Araneae</taxon>
        <taxon>Araneomorphae</taxon>
        <taxon>Entelegynae</taxon>
        <taxon>Araneoidea</taxon>
        <taxon>Araneidae</taxon>
        <taxon>Araneus</taxon>
    </lineage>
</organism>
<evidence type="ECO:0000313" key="2">
    <source>
        <dbReference type="Proteomes" id="UP000499080"/>
    </source>
</evidence>
<proteinExistence type="predicted"/>
<dbReference type="Proteomes" id="UP000499080">
    <property type="component" value="Unassembled WGS sequence"/>
</dbReference>
<dbReference type="EMBL" id="BGPR01004752">
    <property type="protein sequence ID" value="GBN02970.1"/>
    <property type="molecule type" value="Genomic_DNA"/>
</dbReference>
<comment type="caution">
    <text evidence="1">The sequence shown here is derived from an EMBL/GenBank/DDBJ whole genome shotgun (WGS) entry which is preliminary data.</text>
</comment>
<protein>
    <submittedName>
        <fullName evidence="1">Uncharacterized protein</fullName>
    </submittedName>
</protein>
<keyword evidence="2" id="KW-1185">Reference proteome</keyword>
<accession>A0A4Y2KM15</accession>
<evidence type="ECO:0000313" key="1">
    <source>
        <dbReference type="EMBL" id="GBN02970.1"/>
    </source>
</evidence>
<name>A0A4Y2KM15_ARAVE</name>
<gene>
    <name evidence="1" type="ORF">AVEN_176336_1</name>
</gene>
<dbReference type="AlphaFoldDB" id="A0A4Y2KM15"/>
<sequence>MFALHASFRTVPFTVNDIKACEEAELVRVNAKMPRVSRIPRSVAFPKMRLHIFGVGNGFLFYLRGLLSFVDLEREGLAAGMPIATFCSLICLMETFSSFRPANPSALTLTPSTLGAGKLSRVRFIRQIKRGDSRSRGCLIYWGVAGPRKKEVEAVAYRAGPIGLRTVRVSMVPRH</sequence>
<reference evidence="1 2" key="1">
    <citation type="journal article" date="2019" name="Sci. Rep.">
        <title>Orb-weaving spider Araneus ventricosus genome elucidates the spidroin gene catalogue.</title>
        <authorList>
            <person name="Kono N."/>
            <person name="Nakamura H."/>
            <person name="Ohtoshi R."/>
            <person name="Moran D.A.P."/>
            <person name="Shinohara A."/>
            <person name="Yoshida Y."/>
            <person name="Fujiwara M."/>
            <person name="Mori M."/>
            <person name="Tomita M."/>
            <person name="Arakawa K."/>
        </authorList>
    </citation>
    <scope>NUCLEOTIDE SEQUENCE [LARGE SCALE GENOMIC DNA]</scope>
</reference>